<proteinExistence type="predicted"/>
<evidence type="ECO:0000313" key="2">
    <source>
        <dbReference type="EMBL" id="CAE8678484.1"/>
    </source>
</evidence>
<keyword evidence="1" id="KW-0472">Membrane</keyword>
<evidence type="ECO:0000313" key="3">
    <source>
        <dbReference type="Proteomes" id="UP000626109"/>
    </source>
</evidence>
<dbReference type="AlphaFoldDB" id="A0A813JJY8"/>
<keyword evidence="1" id="KW-0812">Transmembrane</keyword>
<protein>
    <submittedName>
        <fullName evidence="2">Uncharacterized protein</fullName>
    </submittedName>
</protein>
<accession>A0A813JJY8</accession>
<sequence length="141" mass="14513">MVFSYLAAISFARETSTLNSILGFNMYGTCLSTSTIILGLLVAFLFGLGCGVTYLVSYGEVLYCCRSSGYGGGFSCGAGSACSVCGLFGIASPAASCCLPLRVVPSPHEHRRGGAGYHIGGLTAHRSGLLYAPRFGSPADC</sequence>
<dbReference type="EMBL" id="CAJNNW010025692">
    <property type="protein sequence ID" value="CAE8678484.1"/>
    <property type="molecule type" value="Genomic_DNA"/>
</dbReference>
<reference evidence="2" key="1">
    <citation type="submission" date="2021-02" db="EMBL/GenBank/DDBJ databases">
        <authorList>
            <person name="Dougan E. K."/>
            <person name="Rhodes N."/>
            <person name="Thang M."/>
            <person name="Chan C."/>
        </authorList>
    </citation>
    <scope>NUCLEOTIDE SEQUENCE</scope>
</reference>
<organism evidence="2 3">
    <name type="scientific">Polarella glacialis</name>
    <name type="common">Dinoflagellate</name>
    <dbReference type="NCBI Taxonomy" id="89957"/>
    <lineage>
        <taxon>Eukaryota</taxon>
        <taxon>Sar</taxon>
        <taxon>Alveolata</taxon>
        <taxon>Dinophyceae</taxon>
        <taxon>Suessiales</taxon>
        <taxon>Suessiaceae</taxon>
        <taxon>Polarella</taxon>
    </lineage>
</organism>
<dbReference type="Proteomes" id="UP000626109">
    <property type="component" value="Unassembled WGS sequence"/>
</dbReference>
<comment type="caution">
    <text evidence="2">The sequence shown here is derived from an EMBL/GenBank/DDBJ whole genome shotgun (WGS) entry which is preliminary data.</text>
</comment>
<keyword evidence="1" id="KW-1133">Transmembrane helix</keyword>
<evidence type="ECO:0000256" key="1">
    <source>
        <dbReference type="SAM" id="Phobius"/>
    </source>
</evidence>
<name>A0A813JJY8_POLGL</name>
<gene>
    <name evidence="2" type="ORF">PGLA2088_LOCUS20828</name>
</gene>
<feature type="transmembrane region" description="Helical" evidence="1">
    <location>
        <begin position="36"/>
        <end position="56"/>
    </location>
</feature>